<name>A0ABZ2Z475_9BACT</name>
<gene>
    <name evidence="2" type="ORF">WJU22_21330</name>
</gene>
<evidence type="ECO:0000256" key="1">
    <source>
        <dbReference type="SAM" id="SignalP"/>
    </source>
</evidence>
<keyword evidence="3" id="KW-1185">Reference proteome</keyword>
<proteinExistence type="predicted"/>
<evidence type="ECO:0008006" key="4">
    <source>
        <dbReference type="Google" id="ProtNLM"/>
    </source>
</evidence>
<evidence type="ECO:0000313" key="2">
    <source>
        <dbReference type="EMBL" id="WZN45446.1"/>
    </source>
</evidence>
<protein>
    <recommendedName>
        <fullName evidence="4">Glycosyl hydrolase family 71</fullName>
    </recommendedName>
</protein>
<accession>A0ABZ2Z475</accession>
<feature type="signal peptide" evidence="1">
    <location>
        <begin position="1"/>
        <end position="20"/>
    </location>
</feature>
<organism evidence="2 3">
    <name type="scientific">Chitinophaga caseinilytica</name>
    <dbReference type="NCBI Taxonomy" id="2267521"/>
    <lineage>
        <taxon>Bacteria</taxon>
        <taxon>Pseudomonadati</taxon>
        <taxon>Bacteroidota</taxon>
        <taxon>Chitinophagia</taxon>
        <taxon>Chitinophagales</taxon>
        <taxon>Chitinophagaceae</taxon>
        <taxon>Chitinophaga</taxon>
    </lineage>
</organism>
<dbReference type="EMBL" id="CP150096">
    <property type="protein sequence ID" value="WZN45446.1"/>
    <property type="molecule type" value="Genomic_DNA"/>
</dbReference>
<evidence type="ECO:0000313" key="3">
    <source>
        <dbReference type="Proteomes" id="UP001449657"/>
    </source>
</evidence>
<reference evidence="2 3" key="1">
    <citation type="submission" date="2024-03" db="EMBL/GenBank/DDBJ databases">
        <title>Chitinophaga caseinilytica sp. nov., a casein hydrolysing bacterium isolated from forest soil.</title>
        <authorList>
            <person name="Lee D.S."/>
            <person name="Han D.M."/>
            <person name="Baek J.H."/>
            <person name="Choi D.G."/>
            <person name="Jeon J.H."/>
            <person name="Jeon C.O."/>
        </authorList>
    </citation>
    <scope>NUCLEOTIDE SEQUENCE [LARGE SCALE GENOMIC DNA]</scope>
    <source>
        <strain evidence="2 3">KACC 19118</strain>
    </source>
</reference>
<dbReference type="Proteomes" id="UP001449657">
    <property type="component" value="Chromosome"/>
</dbReference>
<keyword evidence="1" id="KW-0732">Signal</keyword>
<sequence length="603" mass="67640">MNKIIFTACAAIMAAQAVFAQQGTTPVAVPPHRADEWAATDGLGRTLAPGSYPAPKKDRYVGIFYFIWQGAHGYDRHVAGGPGGGVVPKSPGDTVSPYDITELLKANPANPQYGPVHAFHHWGEPYFGYYLPDDEWIIRKHAQMLTDAGIDVIIFDVTNGPIYLPQVTKIAETYRKLRAEGEAAPSIAFIVNSAPEQTVQNIYNSIYKKELFKDLWFYWKGKPLLLCPPEAVTPEIGAFFSVRQSWAWSKGQKWFGDGKDKWTWLDHTPQSYGWHESKNRPEQISVAVAEHPVSNIGRSFHNWKQPEKPSTEKGLYFEEQWKRALEVDPEFVFVTGWNEWVAMRFKAGSAGQDFLGKKAKEGETFFVDLYNAEFSRDAEPANAVTADHYYYQLASFIRQYKGVRKPEAATGADKITVDGDFSDWRDAGTHYTDDRGDVLHRDHPGWGRIRSYTNVTGRNDIIAAAVASDGKNIYCYVRTAEGMSPRTDPDWMRLFLQVEGQQGATWEGFGFTVQHQPDNANVATLQRFTGAGGWSSGSEIKCRQRGNEMELVIPKKMLGIKGGKFALQLKWADNFPLSAGGIGWLDNGDAAPNARFAWRYVHE</sequence>
<dbReference type="RefSeq" id="WP_341840198.1">
    <property type="nucleotide sequence ID" value="NZ_CP149792.1"/>
</dbReference>
<feature type="chain" id="PRO_5047550743" description="Glycosyl hydrolase family 71" evidence="1">
    <location>
        <begin position="21"/>
        <end position="603"/>
    </location>
</feature>
<dbReference type="Gene3D" id="3.20.20.80">
    <property type="entry name" value="Glycosidases"/>
    <property type="match status" value="1"/>
</dbReference>